<dbReference type="GO" id="GO:0008810">
    <property type="term" value="F:cellulase activity"/>
    <property type="evidence" value="ECO:0007669"/>
    <property type="project" value="InterPro"/>
</dbReference>
<organism evidence="4 5">
    <name type="scientific">Coniophora puteana (strain RWD-64-598)</name>
    <name type="common">Brown rot fungus</name>
    <dbReference type="NCBI Taxonomy" id="741705"/>
    <lineage>
        <taxon>Eukaryota</taxon>
        <taxon>Fungi</taxon>
        <taxon>Dikarya</taxon>
        <taxon>Basidiomycota</taxon>
        <taxon>Agaricomycotina</taxon>
        <taxon>Agaricomycetes</taxon>
        <taxon>Agaricomycetidae</taxon>
        <taxon>Boletales</taxon>
        <taxon>Coniophorineae</taxon>
        <taxon>Coniophoraceae</taxon>
        <taxon>Coniophora</taxon>
    </lineage>
</organism>
<evidence type="ECO:0000256" key="2">
    <source>
        <dbReference type="RuleBase" id="RU361163"/>
    </source>
</evidence>
<dbReference type="AlphaFoldDB" id="A0A5M3MAW2"/>
<dbReference type="Proteomes" id="UP000053558">
    <property type="component" value="Unassembled WGS sequence"/>
</dbReference>
<dbReference type="InterPro" id="IPR013320">
    <property type="entry name" value="ConA-like_dom_sf"/>
</dbReference>
<protein>
    <recommendedName>
        <fullName evidence="6">Glycoside hydrolase family 12 protein</fullName>
    </recommendedName>
</protein>
<dbReference type="OrthoDB" id="95118at2759"/>
<reference evidence="5" key="1">
    <citation type="journal article" date="2012" name="Science">
        <title>The Paleozoic origin of enzymatic lignin decomposition reconstructed from 31 fungal genomes.</title>
        <authorList>
            <person name="Floudas D."/>
            <person name="Binder M."/>
            <person name="Riley R."/>
            <person name="Barry K."/>
            <person name="Blanchette R.A."/>
            <person name="Henrissat B."/>
            <person name="Martinez A.T."/>
            <person name="Otillar R."/>
            <person name="Spatafora J.W."/>
            <person name="Yadav J.S."/>
            <person name="Aerts A."/>
            <person name="Benoit I."/>
            <person name="Boyd A."/>
            <person name="Carlson A."/>
            <person name="Copeland A."/>
            <person name="Coutinho P.M."/>
            <person name="de Vries R.P."/>
            <person name="Ferreira P."/>
            <person name="Findley K."/>
            <person name="Foster B."/>
            <person name="Gaskell J."/>
            <person name="Glotzer D."/>
            <person name="Gorecki P."/>
            <person name="Heitman J."/>
            <person name="Hesse C."/>
            <person name="Hori C."/>
            <person name="Igarashi K."/>
            <person name="Jurgens J.A."/>
            <person name="Kallen N."/>
            <person name="Kersten P."/>
            <person name="Kohler A."/>
            <person name="Kuees U."/>
            <person name="Kumar T.K.A."/>
            <person name="Kuo A."/>
            <person name="LaButti K."/>
            <person name="Larrondo L.F."/>
            <person name="Lindquist E."/>
            <person name="Ling A."/>
            <person name="Lombard V."/>
            <person name="Lucas S."/>
            <person name="Lundell T."/>
            <person name="Martin R."/>
            <person name="McLaughlin D.J."/>
            <person name="Morgenstern I."/>
            <person name="Morin E."/>
            <person name="Murat C."/>
            <person name="Nagy L.G."/>
            <person name="Nolan M."/>
            <person name="Ohm R.A."/>
            <person name="Patyshakuliyeva A."/>
            <person name="Rokas A."/>
            <person name="Ruiz-Duenas F.J."/>
            <person name="Sabat G."/>
            <person name="Salamov A."/>
            <person name="Samejima M."/>
            <person name="Schmutz J."/>
            <person name="Slot J.C."/>
            <person name="St John F."/>
            <person name="Stenlid J."/>
            <person name="Sun H."/>
            <person name="Sun S."/>
            <person name="Syed K."/>
            <person name="Tsang A."/>
            <person name="Wiebenga A."/>
            <person name="Young D."/>
            <person name="Pisabarro A."/>
            <person name="Eastwood D.C."/>
            <person name="Martin F."/>
            <person name="Cullen D."/>
            <person name="Grigoriev I.V."/>
            <person name="Hibbett D.S."/>
        </authorList>
    </citation>
    <scope>NUCLEOTIDE SEQUENCE [LARGE SCALE GENOMIC DNA]</scope>
    <source>
        <strain evidence="5">RWD-64-598 SS2</strain>
    </source>
</reference>
<dbReference type="SUPFAM" id="SSF49899">
    <property type="entry name" value="Concanavalin A-like lectins/glucanases"/>
    <property type="match status" value="1"/>
</dbReference>
<comment type="caution">
    <text evidence="4">The sequence shown here is derived from an EMBL/GenBank/DDBJ whole genome shotgun (WGS) entry which is preliminary data.</text>
</comment>
<evidence type="ECO:0000313" key="5">
    <source>
        <dbReference type="Proteomes" id="UP000053558"/>
    </source>
</evidence>
<dbReference type="PANTHER" id="PTHR34002:SF9">
    <property type="entry name" value="XYLOGLUCAN-SPECIFIC ENDO-BETA-1,4-GLUCANASE A"/>
    <property type="match status" value="1"/>
</dbReference>
<dbReference type="PANTHER" id="PTHR34002">
    <property type="entry name" value="BLR1656 PROTEIN"/>
    <property type="match status" value="1"/>
</dbReference>
<evidence type="ECO:0000256" key="3">
    <source>
        <dbReference type="SAM" id="SignalP"/>
    </source>
</evidence>
<keyword evidence="3" id="KW-0732">Signal</keyword>
<feature type="signal peptide" evidence="3">
    <location>
        <begin position="1"/>
        <end position="16"/>
    </location>
</feature>
<comment type="similarity">
    <text evidence="1 2">Belongs to the glycosyl hydrolase 12 (cellulase H) family.</text>
</comment>
<dbReference type="InterPro" id="IPR013319">
    <property type="entry name" value="GH11/12"/>
</dbReference>
<dbReference type="InterPro" id="IPR002594">
    <property type="entry name" value="GH12"/>
</dbReference>
<proteinExistence type="inferred from homology"/>
<dbReference type="GeneID" id="19204045"/>
<keyword evidence="5" id="KW-1185">Reference proteome</keyword>
<accession>A0A5M3MAW2</accession>
<sequence length="253" mass="26678">MKSLSSVLALVPFALASPALLKRVDTSQVCGQYDTVTAGNYELLTDLWGESDATSGSQCSQITSQSGSDIAWTTTWTWTGGSSVKSFSNIQLNEGINVQLSTISSMPTTWDWSYAYSGTIVADVAYDTFTSATSGGSAAYEIMVWMANYNAGPISATYGSDGSPTPIASDITIGSYTWNLYSGSNGSNAVYSFLPTSGDITSFSGDLYAFFQYLIDNEGLSSSQYLTTAQGGTEPTSGSDATLTTTQYSLAIN</sequence>
<keyword evidence="2" id="KW-0624">Polysaccharide degradation</keyword>
<keyword evidence="2" id="KW-0326">Glycosidase</keyword>
<gene>
    <name evidence="4" type="ORF">CONPUDRAFT_159157</name>
</gene>
<keyword evidence="2" id="KW-0119">Carbohydrate metabolism</keyword>
<feature type="chain" id="PRO_5024425716" description="Glycoside hydrolase family 12 protein" evidence="3">
    <location>
        <begin position="17"/>
        <end position="253"/>
    </location>
</feature>
<name>A0A5M3MAW2_CONPW</name>
<dbReference type="EMBL" id="JH711588">
    <property type="protein sequence ID" value="EIW75755.1"/>
    <property type="molecule type" value="Genomic_DNA"/>
</dbReference>
<dbReference type="RefSeq" id="XP_007774431.1">
    <property type="nucleotide sequence ID" value="XM_007776241.1"/>
</dbReference>
<keyword evidence="2" id="KW-0378">Hydrolase</keyword>
<evidence type="ECO:0008006" key="6">
    <source>
        <dbReference type="Google" id="ProtNLM"/>
    </source>
</evidence>
<dbReference type="Gene3D" id="2.60.120.180">
    <property type="match status" value="1"/>
</dbReference>
<dbReference type="GO" id="GO:0000272">
    <property type="term" value="P:polysaccharide catabolic process"/>
    <property type="evidence" value="ECO:0007669"/>
    <property type="project" value="UniProtKB-KW"/>
</dbReference>
<dbReference type="KEGG" id="cput:CONPUDRAFT_159157"/>
<evidence type="ECO:0000313" key="4">
    <source>
        <dbReference type="EMBL" id="EIW75755.1"/>
    </source>
</evidence>
<dbReference type="Pfam" id="PF01670">
    <property type="entry name" value="Glyco_hydro_12"/>
    <property type="match status" value="1"/>
</dbReference>
<evidence type="ECO:0000256" key="1">
    <source>
        <dbReference type="ARBA" id="ARBA00005519"/>
    </source>
</evidence>